<organism evidence="2 3">
    <name type="scientific">Jhaorihella thermophila</name>
    <dbReference type="NCBI Taxonomy" id="488547"/>
    <lineage>
        <taxon>Bacteria</taxon>
        <taxon>Pseudomonadati</taxon>
        <taxon>Pseudomonadota</taxon>
        <taxon>Alphaproteobacteria</taxon>
        <taxon>Rhodobacterales</taxon>
        <taxon>Paracoccaceae</taxon>
        <taxon>Jhaorihella</taxon>
    </lineage>
</organism>
<feature type="transmembrane region" description="Helical" evidence="1">
    <location>
        <begin position="12"/>
        <end position="34"/>
    </location>
</feature>
<reference evidence="2 3" key="1">
    <citation type="submission" date="2016-10" db="EMBL/GenBank/DDBJ databases">
        <authorList>
            <person name="de Groot N.N."/>
        </authorList>
    </citation>
    <scope>NUCLEOTIDE SEQUENCE [LARGE SCALE GENOMIC DNA]</scope>
    <source>
        <strain evidence="2 3">DSM 23413</strain>
    </source>
</reference>
<keyword evidence="1" id="KW-0812">Transmembrane</keyword>
<name>A0A1H5ZFC9_9RHOB</name>
<protein>
    <submittedName>
        <fullName evidence="2">Uncharacterized protein</fullName>
    </submittedName>
</protein>
<accession>A0A1H5ZFC9</accession>
<dbReference type="InterPro" id="IPR055644">
    <property type="entry name" value="DUF7220"/>
</dbReference>
<keyword evidence="1" id="KW-1133">Transmembrane helix</keyword>
<gene>
    <name evidence="2" type="ORF">SAMN05421751_1403</name>
</gene>
<keyword evidence="3" id="KW-1185">Reference proteome</keyword>
<feature type="transmembrane region" description="Helical" evidence="1">
    <location>
        <begin position="40"/>
        <end position="61"/>
    </location>
</feature>
<evidence type="ECO:0000256" key="1">
    <source>
        <dbReference type="SAM" id="Phobius"/>
    </source>
</evidence>
<proteinExistence type="predicted"/>
<dbReference type="RefSeq" id="WP_104009447.1">
    <property type="nucleotide sequence ID" value="NZ_FNVD01000040.1"/>
</dbReference>
<keyword evidence="1" id="KW-0472">Membrane</keyword>
<sequence>MKQSRTMSLVEAIANVAVGYVLAIATQIVVFPWFGIETGLAEHLTIGLAFVGVSLARGYLLRRLFEALRMRGTK</sequence>
<evidence type="ECO:0000313" key="3">
    <source>
        <dbReference type="Proteomes" id="UP000236742"/>
    </source>
</evidence>
<dbReference type="EMBL" id="FNVD01000040">
    <property type="protein sequence ID" value="SEG35203.1"/>
    <property type="molecule type" value="Genomic_DNA"/>
</dbReference>
<evidence type="ECO:0000313" key="2">
    <source>
        <dbReference type="EMBL" id="SEG35203.1"/>
    </source>
</evidence>
<dbReference type="Proteomes" id="UP000236742">
    <property type="component" value="Unassembled WGS sequence"/>
</dbReference>
<dbReference type="AlphaFoldDB" id="A0A1H5ZFC9"/>
<dbReference type="Pfam" id="PF23858">
    <property type="entry name" value="DUF7220"/>
    <property type="match status" value="1"/>
</dbReference>
<dbReference type="OrthoDB" id="7361160at2"/>